<comment type="similarity">
    <text evidence="6">Belongs to the radical SAM superfamily. Anaerobic sulfatase-maturating enzyme family.</text>
</comment>
<evidence type="ECO:0000256" key="6">
    <source>
        <dbReference type="ARBA" id="ARBA00023601"/>
    </source>
</evidence>
<protein>
    <submittedName>
        <fullName evidence="9">Radical SAM protein</fullName>
    </submittedName>
</protein>
<keyword evidence="2" id="KW-0949">S-adenosyl-L-methionine</keyword>
<dbReference type="InterPro" id="IPR023885">
    <property type="entry name" value="4Fe4S-binding_SPASM_dom"/>
</dbReference>
<proteinExistence type="inferred from homology"/>
<feature type="domain" description="4Fe4S-binding SPASM" evidence="8">
    <location>
        <begin position="22"/>
        <end position="87"/>
    </location>
</feature>
<accession>A0ABW0G4A2</accession>
<reference evidence="10" key="1">
    <citation type="journal article" date="2019" name="Int. J. Syst. Evol. Microbiol.">
        <title>The Global Catalogue of Microorganisms (GCM) 10K type strain sequencing project: providing services to taxonomists for standard genome sequencing and annotation.</title>
        <authorList>
            <consortium name="The Broad Institute Genomics Platform"/>
            <consortium name="The Broad Institute Genome Sequencing Center for Infectious Disease"/>
            <person name="Wu L."/>
            <person name="Ma J."/>
        </authorList>
    </citation>
    <scope>NUCLEOTIDE SEQUENCE [LARGE SCALE GENOMIC DNA]</scope>
    <source>
        <strain evidence="10">CCUG 58760</strain>
    </source>
</reference>
<keyword evidence="5" id="KW-0411">Iron-sulfur</keyword>
<dbReference type="Pfam" id="PF04055">
    <property type="entry name" value="Radical_SAM"/>
    <property type="match status" value="1"/>
</dbReference>
<dbReference type="SFLD" id="SFLDG01067">
    <property type="entry name" value="SPASM/twitch_domain_containing"/>
    <property type="match status" value="1"/>
</dbReference>
<dbReference type="CDD" id="cd21109">
    <property type="entry name" value="SPASM"/>
    <property type="match status" value="1"/>
</dbReference>
<dbReference type="Pfam" id="PF13186">
    <property type="entry name" value="SPASM"/>
    <property type="match status" value="1"/>
</dbReference>
<name>A0ABW0G4A2_9PROT</name>
<dbReference type="RefSeq" id="WP_376994052.1">
    <property type="nucleotide sequence ID" value="NZ_JBHSLC010000006.1"/>
</dbReference>
<evidence type="ECO:0000259" key="7">
    <source>
        <dbReference type="Pfam" id="PF04055"/>
    </source>
</evidence>
<dbReference type="Proteomes" id="UP001596166">
    <property type="component" value="Unassembled WGS sequence"/>
</dbReference>
<sequence>MTLSSSDESVLAPDAAHSWTYCSEPWQKFALTVDGNIPRCFSSPGGPAGSLHATTDLLALWNSESFQNFRAAVSEKEPAHSVCRRCPHILSVGPVPFLTDPEGEESRTPYGQNIRLQRREFESGEVVLRSLPSILHLEPSAYCNLDCIMCSQLNLKRSVNDQTVIEKFVSASAPYATLINWSGGEPLVQPSFKHFMRTFDPAGNPFLGLSLMTNGLVFDERHMEFLPKFKRAAVCVSIDGTGPVYERIRVKGEWRRLEANMKRLLILRDQYSRFGVSAAFTIQKQNVREIATFLRWCLELRLPSVFMAVFSAPVPHRPDVFNHCERETEGWRDSLKDVIALSEALDAATAEHIHPFGNTPLRATPYLSNYVNRILAAMDRAGSWPLRQVTLDVTQATERPALFVFSRDGEDVAYALVDGSAPFEVALPDGRFHVTGYPTPTSNRVVFRGKIEVA</sequence>
<dbReference type="SFLD" id="SFLDS00029">
    <property type="entry name" value="Radical_SAM"/>
    <property type="match status" value="1"/>
</dbReference>
<dbReference type="EMBL" id="JBHSLC010000006">
    <property type="protein sequence ID" value="MFC5354308.1"/>
    <property type="molecule type" value="Genomic_DNA"/>
</dbReference>
<dbReference type="InterPro" id="IPR013785">
    <property type="entry name" value="Aldolase_TIM"/>
</dbReference>
<comment type="cofactor">
    <cofactor evidence="1">
        <name>[4Fe-4S] cluster</name>
        <dbReference type="ChEBI" id="CHEBI:49883"/>
    </cofactor>
</comment>
<comment type="caution">
    <text evidence="9">The sequence shown here is derived from an EMBL/GenBank/DDBJ whole genome shotgun (WGS) entry which is preliminary data.</text>
</comment>
<gene>
    <name evidence="9" type="ORF">ACFPMG_04740</name>
</gene>
<evidence type="ECO:0000313" key="10">
    <source>
        <dbReference type="Proteomes" id="UP001596166"/>
    </source>
</evidence>
<feature type="domain" description="Radical SAM core" evidence="7">
    <location>
        <begin position="138"/>
        <end position="265"/>
    </location>
</feature>
<dbReference type="PANTHER" id="PTHR43273:SF3">
    <property type="entry name" value="ANAEROBIC SULFATASE-MATURATING ENZYME HOMOLOG ASLB-RELATED"/>
    <property type="match status" value="1"/>
</dbReference>
<evidence type="ECO:0000256" key="4">
    <source>
        <dbReference type="ARBA" id="ARBA00023004"/>
    </source>
</evidence>
<evidence type="ECO:0000256" key="5">
    <source>
        <dbReference type="ARBA" id="ARBA00023014"/>
    </source>
</evidence>
<dbReference type="SUPFAM" id="SSF102114">
    <property type="entry name" value="Radical SAM enzymes"/>
    <property type="match status" value="1"/>
</dbReference>
<keyword evidence="4" id="KW-0408">Iron</keyword>
<dbReference type="InterPro" id="IPR023867">
    <property type="entry name" value="Sulphatase_maturase_rSAM"/>
</dbReference>
<organism evidence="9 10">
    <name type="scientific">Azospirillum himalayense</name>
    <dbReference type="NCBI Taxonomy" id="654847"/>
    <lineage>
        <taxon>Bacteria</taxon>
        <taxon>Pseudomonadati</taxon>
        <taxon>Pseudomonadota</taxon>
        <taxon>Alphaproteobacteria</taxon>
        <taxon>Rhodospirillales</taxon>
        <taxon>Azospirillaceae</taxon>
        <taxon>Azospirillum</taxon>
    </lineage>
</organism>
<dbReference type="InterPro" id="IPR007197">
    <property type="entry name" value="rSAM"/>
</dbReference>
<evidence type="ECO:0000259" key="8">
    <source>
        <dbReference type="Pfam" id="PF13186"/>
    </source>
</evidence>
<keyword evidence="3" id="KW-0479">Metal-binding</keyword>
<evidence type="ECO:0000256" key="3">
    <source>
        <dbReference type="ARBA" id="ARBA00022723"/>
    </source>
</evidence>
<dbReference type="CDD" id="cd01335">
    <property type="entry name" value="Radical_SAM"/>
    <property type="match status" value="1"/>
</dbReference>
<dbReference type="Gene3D" id="3.20.20.70">
    <property type="entry name" value="Aldolase class I"/>
    <property type="match status" value="2"/>
</dbReference>
<dbReference type="PANTHER" id="PTHR43273">
    <property type="entry name" value="ANAEROBIC SULFATASE-MATURATING ENZYME HOMOLOG ASLB-RELATED"/>
    <property type="match status" value="1"/>
</dbReference>
<evidence type="ECO:0000313" key="9">
    <source>
        <dbReference type="EMBL" id="MFC5354308.1"/>
    </source>
</evidence>
<dbReference type="InterPro" id="IPR058240">
    <property type="entry name" value="rSAM_sf"/>
</dbReference>
<evidence type="ECO:0000256" key="2">
    <source>
        <dbReference type="ARBA" id="ARBA00022691"/>
    </source>
</evidence>
<evidence type="ECO:0000256" key="1">
    <source>
        <dbReference type="ARBA" id="ARBA00001966"/>
    </source>
</evidence>
<keyword evidence="10" id="KW-1185">Reference proteome</keyword>